<proteinExistence type="predicted"/>
<gene>
    <name evidence="9" type="ORF">PAPYR_1033</name>
</gene>
<feature type="transmembrane region" description="Helical" evidence="8">
    <location>
        <begin position="311"/>
        <end position="330"/>
    </location>
</feature>
<feature type="transmembrane region" description="Helical" evidence="8">
    <location>
        <begin position="375"/>
        <end position="392"/>
    </location>
</feature>
<feature type="transmembrane region" description="Helical" evidence="8">
    <location>
        <begin position="127"/>
        <end position="143"/>
    </location>
</feature>
<keyword evidence="4 8" id="KW-0472">Membrane</keyword>
<feature type="transmembrane region" description="Helical" evidence="8">
    <location>
        <begin position="248"/>
        <end position="268"/>
    </location>
</feature>
<comment type="subcellular location">
    <subcellularLocation>
        <location evidence="1">Membrane</location>
        <topology evidence="1">Multi-pass membrane protein</topology>
    </subcellularLocation>
</comment>
<evidence type="ECO:0000313" key="10">
    <source>
        <dbReference type="Proteomes" id="UP001141327"/>
    </source>
</evidence>
<organism evidence="9 10">
    <name type="scientific">Paratrimastix pyriformis</name>
    <dbReference type="NCBI Taxonomy" id="342808"/>
    <lineage>
        <taxon>Eukaryota</taxon>
        <taxon>Metamonada</taxon>
        <taxon>Preaxostyla</taxon>
        <taxon>Paratrimastigidae</taxon>
        <taxon>Paratrimastix</taxon>
    </lineage>
</organism>
<feature type="transmembrane region" description="Helical" evidence="8">
    <location>
        <begin position="336"/>
        <end position="363"/>
    </location>
</feature>
<sequence length="449" mass="48018">MRAVPEKLGIKAYVGVIIVGIGFLFLYSEECGAENIMTSYYGRPGFYVMASIYFTIGVASFIAPPIVKLIGTRLSIVVGAIPMVLFCASNITTNMTLIQIGGILGGIGASLVWAAQGKYLVGTCPDAALLGRFTGVFFMFHSSSQILGNTIMTIIRGQLKNDILSFVVLSGCGCCAVITFCCLPKLPQRAAAPASATANAAASAGAADAESAELAIPTPLPAAPAKTLLQKLGDFFLPVLRMLCTKQYLLLLPTLICMGLTISFWRGIIPPYAPKEHQSTLFVVRGGVYVAVAIIIGRLSDTTGRLAMCTLLHVSGLLGSTLAFVAIRFVETNLPMLYVAFVFFGIFEGCLQTQVMAIFGFLYPHSSDVAVSAYSQLRSLVAGTFFFVGPSIPLEAHFAVFMCMSTIGLVCIWILHYHVHPLDVRTQRKREAAAQAAAQEQKPLLGQVV</sequence>
<feature type="transmembrane region" description="Helical" evidence="8">
    <location>
        <begin position="398"/>
        <end position="419"/>
    </location>
</feature>
<dbReference type="Pfam" id="PF05978">
    <property type="entry name" value="UNC-93"/>
    <property type="match status" value="1"/>
</dbReference>
<dbReference type="Proteomes" id="UP001141327">
    <property type="component" value="Unassembled WGS sequence"/>
</dbReference>
<dbReference type="InterPro" id="IPR011701">
    <property type="entry name" value="MFS"/>
</dbReference>
<dbReference type="SUPFAM" id="SSF103473">
    <property type="entry name" value="MFS general substrate transporter"/>
    <property type="match status" value="1"/>
</dbReference>
<keyword evidence="3 8" id="KW-1133">Transmembrane helix</keyword>
<keyword evidence="10" id="KW-1185">Reference proteome</keyword>
<feature type="transmembrane region" description="Helical" evidence="8">
    <location>
        <begin position="74"/>
        <end position="91"/>
    </location>
</feature>
<protein>
    <recommendedName>
        <fullName evidence="6">UNC93-like protein MFSD11</fullName>
    </recommendedName>
    <alternativeName>
        <fullName evidence="7">Major facilitator superfamily domain-containing protein 11</fullName>
    </alternativeName>
</protein>
<name>A0ABQ8UTE4_9EUKA</name>
<accession>A0ABQ8UTE4</accession>
<evidence type="ECO:0000256" key="7">
    <source>
        <dbReference type="ARBA" id="ARBA00041910"/>
    </source>
</evidence>
<evidence type="ECO:0000313" key="9">
    <source>
        <dbReference type="EMBL" id="KAJ4462402.1"/>
    </source>
</evidence>
<evidence type="ECO:0000256" key="4">
    <source>
        <dbReference type="ARBA" id="ARBA00023136"/>
    </source>
</evidence>
<reference evidence="9" key="1">
    <citation type="journal article" date="2022" name="bioRxiv">
        <title>Genomics of Preaxostyla Flagellates Illuminates Evolutionary Transitions and the Path Towards Mitochondrial Loss.</title>
        <authorList>
            <person name="Novak L.V.F."/>
            <person name="Treitli S.C."/>
            <person name="Pyrih J."/>
            <person name="Halakuc P."/>
            <person name="Pipaliya S.V."/>
            <person name="Vacek V."/>
            <person name="Brzon O."/>
            <person name="Soukal P."/>
            <person name="Eme L."/>
            <person name="Dacks J.B."/>
            <person name="Karnkowska A."/>
            <person name="Elias M."/>
            <person name="Hampl V."/>
        </authorList>
    </citation>
    <scope>NUCLEOTIDE SEQUENCE</scope>
    <source>
        <strain evidence="9">RCP-MX</strain>
    </source>
</reference>
<evidence type="ECO:0000256" key="8">
    <source>
        <dbReference type="SAM" id="Phobius"/>
    </source>
</evidence>
<keyword evidence="2 8" id="KW-0812">Transmembrane</keyword>
<dbReference type="Gene3D" id="1.20.1250.20">
    <property type="entry name" value="MFS general substrate transporter like domains"/>
    <property type="match status" value="2"/>
</dbReference>
<feature type="transmembrane region" description="Helical" evidence="8">
    <location>
        <begin position="12"/>
        <end position="28"/>
    </location>
</feature>
<evidence type="ECO:0000256" key="1">
    <source>
        <dbReference type="ARBA" id="ARBA00004141"/>
    </source>
</evidence>
<evidence type="ECO:0000256" key="2">
    <source>
        <dbReference type="ARBA" id="ARBA00022692"/>
    </source>
</evidence>
<dbReference type="PANTHER" id="PTHR23294">
    <property type="entry name" value="ET TRANSLATION PRODUCT-RELATED"/>
    <property type="match status" value="1"/>
</dbReference>
<feature type="transmembrane region" description="Helical" evidence="8">
    <location>
        <begin position="163"/>
        <end position="183"/>
    </location>
</feature>
<feature type="transmembrane region" description="Helical" evidence="8">
    <location>
        <begin position="97"/>
        <end position="115"/>
    </location>
</feature>
<dbReference type="Pfam" id="PF07690">
    <property type="entry name" value="MFS_1"/>
    <property type="match status" value="1"/>
</dbReference>
<dbReference type="EMBL" id="JAPMOS010000003">
    <property type="protein sequence ID" value="KAJ4462402.1"/>
    <property type="molecule type" value="Genomic_DNA"/>
</dbReference>
<dbReference type="PANTHER" id="PTHR23294:SF0">
    <property type="entry name" value="UNC93-LIKE PROTEIN MFSD11"/>
    <property type="match status" value="1"/>
</dbReference>
<evidence type="ECO:0000256" key="6">
    <source>
        <dbReference type="ARBA" id="ARBA00040302"/>
    </source>
</evidence>
<feature type="transmembrane region" description="Helical" evidence="8">
    <location>
        <begin position="48"/>
        <end position="67"/>
    </location>
</feature>
<keyword evidence="5" id="KW-0325">Glycoprotein</keyword>
<dbReference type="InterPro" id="IPR010291">
    <property type="entry name" value="Ion_channel_UNC-93"/>
</dbReference>
<dbReference type="InterPro" id="IPR051617">
    <property type="entry name" value="UNC-93-like_regulator"/>
</dbReference>
<feature type="transmembrane region" description="Helical" evidence="8">
    <location>
        <begin position="280"/>
        <end position="299"/>
    </location>
</feature>
<evidence type="ECO:0000256" key="5">
    <source>
        <dbReference type="ARBA" id="ARBA00023180"/>
    </source>
</evidence>
<comment type="caution">
    <text evidence="9">The sequence shown here is derived from an EMBL/GenBank/DDBJ whole genome shotgun (WGS) entry which is preliminary data.</text>
</comment>
<dbReference type="InterPro" id="IPR036259">
    <property type="entry name" value="MFS_trans_sf"/>
</dbReference>
<evidence type="ECO:0000256" key="3">
    <source>
        <dbReference type="ARBA" id="ARBA00022989"/>
    </source>
</evidence>